<feature type="compositionally biased region" description="Basic and acidic residues" evidence="1">
    <location>
        <begin position="37"/>
        <end position="56"/>
    </location>
</feature>
<sequence length="65" mass="7577">MEGREGEEEEPTAKTEIELCSSYEEFEKLVIKLSTPSRKEEEREKKKGKKMDREGEGNNVILLFI</sequence>
<comment type="caution">
    <text evidence="2">The sequence shown here is derived from an EMBL/GenBank/DDBJ whole genome shotgun (WGS) entry which is preliminary data.</text>
</comment>
<evidence type="ECO:0000313" key="2">
    <source>
        <dbReference type="EMBL" id="GKV22925.1"/>
    </source>
</evidence>
<dbReference type="EMBL" id="BPVZ01000061">
    <property type="protein sequence ID" value="GKV22925.1"/>
    <property type="molecule type" value="Genomic_DNA"/>
</dbReference>
<protein>
    <submittedName>
        <fullName evidence="2">Uncharacterized protein</fullName>
    </submittedName>
</protein>
<keyword evidence="3" id="KW-1185">Reference proteome</keyword>
<gene>
    <name evidence="2" type="ORF">SLEP1_g32730</name>
</gene>
<accession>A0AAV5KEF5</accession>
<dbReference type="AlphaFoldDB" id="A0AAV5KEF5"/>
<organism evidence="2 3">
    <name type="scientific">Rubroshorea leprosula</name>
    <dbReference type="NCBI Taxonomy" id="152421"/>
    <lineage>
        <taxon>Eukaryota</taxon>
        <taxon>Viridiplantae</taxon>
        <taxon>Streptophyta</taxon>
        <taxon>Embryophyta</taxon>
        <taxon>Tracheophyta</taxon>
        <taxon>Spermatophyta</taxon>
        <taxon>Magnoliopsida</taxon>
        <taxon>eudicotyledons</taxon>
        <taxon>Gunneridae</taxon>
        <taxon>Pentapetalae</taxon>
        <taxon>rosids</taxon>
        <taxon>malvids</taxon>
        <taxon>Malvales</taxon>
        <taxon>Dipterocarpaceae</taxon>
        <taxon>Rubroshorea</taxon>
    </lineage>
</organism>
<evidence type="ECO:0000256" key="1">
    <source>
        <dbReference type="SAM" id="MobiDB-lite"/>
    </source>
</evidence>
<name>A0AAV5KEF5_9ROSI</name>
<feature type="region of interest" description="Disordered" evidence="1">
    <location>
        <begin position="35"/>
        <end position="58"/>
    </location>
</feature>
<dbReference type="Proteomes" id="UP001054252">
    <property type="component" value="Unassembled WGS sequence"/>
</dbReference>
<proteinExistence type="predicted"/>
<reference evidence="2 3" key="1">
    <citation type="journal article" date="2021" name="Commun. Biol.">
        <title>The genome of Shorea leprosula (Dipterocarpaceae) highlights the ecological relevance of drought in aseasonal tropical rainforests.</title>
        <authorList>
            <person name="Ng K.K.S."/>
            <person name="Kobayashi M.J."/>
            <person name="Fawcett J.A."/>
            <person name="Hatakeyama M."/>
            <person name="Paape T."/>
            <person name="Ng C.H."/>
            <person name="Ang C.C."/>
            <person name="Tnah L.H."/>
            <person name="Lee C.T."/>
            <person name="Nishiyama T."/>
            <person name="Sese J."/>
            <person name="O'Brien M.J."/>
            <person name="Copetti D."/>
            <person name="Mohd Noor M.I."/>
            <person name="Ong R.C."/>
            <person name="Putra M."/>
            <person name="Sireger I.Z."/>
            <person name="Indrioko S."/>
            <person name="Kosugi Y."/>
            <person name="Izuno A."/>
            <person name="Isagi Y."/>
            <person name="Lee S.L."/>
            <person name="Shimizu K.K."/>
        </authorList>
    </citation>
    <scope>NUCLEOTIDE SEQUENCE [LARGE SCALE GENOMIC DNA]</scope>
    <source>
        <strain evidence="2">214</strain>
    </source>
</reference>
<evidence type="ECO:0000313" key="3">
    <source>
        <dbReference type="Proteomes" id="UP001054252"/>
    </source>
</evidence>